<dbReference type="Proteomes" id="UP001330812">
    <property type="component" value="Chromosome"/>
</dbReference>
<dbReference type="RefSeq" id="WP_326836012.1">
    <property type="nucleotide sequence ID" value="NZ_CP142149.1"/>
</dbReference>
<evidence type="ECO:0000313" key="2">
    <source>
        <dbReference type="Proteomes" id="UP001330812"/>
    </source>
</evidence>
<organism evidence="1 2">
    <name type="scientific">Amycolatopsis rhabdoformis</name>
    <dbReference type="NCBI Taxonomy" id="1448059"/>
    <lineage>
        <taxon>Bacteria</taxon>
        <taxon>Bacillati</taxon>
        <taxon>Actinomycetota</taxon>
        <taxon>Actinomycetes</taxon>
        <taxon>Pseudonocardiales</taxon>
        <taxon>Pseudonocardiaceae</taxon>
        <taxon>Amycolatopsis</taxon>
    </lineage>
</organism>
<dbReference type="EMBL" id="CP142149">
    <property type="protein sequence ID" value="WSE33213.1"/>
    <property type="molecule type" value="Genomic_DNA"/>
</dbReference>
<proteinExistence type="predicted"/>
<dbReference type="InterPro" id="IPR007358">
    <property type="entry name" value="Nucleoid_associated_NdpA"/>
</dbReference>
<dbReference type="Pfam" id="PF04245">
    <property type="entry name" value="NA37"/>
    <property type="match status" value="1"/>
</dbReference>
<evidence type="ECO:0000313" key="1">
    <source>
        <dbReference type="EMBL" id="WSE33213.1"/>
    </source>
</evidence>
<reference evidence="1 2" key="1">
    <citation type="journal article" date="2015" name="Int. J. Syst. Evol. Microbiol.">
        <title>Amycolatopsis rhabdoformis sp. nov., an actinomycete isolated from a tropical forest soil.</title>
        <authorList>
            <person name="Souza W.R."/>
            <person name="Silva R.E."/>
            <person name="Goodfellow M."/>
            <person name="Busarakam K."/>
            <person name="Figueiro F.S."/>
            <person name="Ferreira D."/>
            <person name="Rodrigues-Filho E."/>
            <person name="Moraes L.A.B."/>
            <person name="Zucchi T.D."/>
        </authorList>
    </citation>
    <scope>NUCLEOTIDE SEQUENCE [LARGE SCALE GENOMIC DNA]</scope>
    <source>
        <strain evidence="1 2">NCIMB 14900</strain>
    </source>
</reference>
<gene>
    <name evidence="1" type="ORF">VSH64_14005</name>
</gene>
<sequence length="314" mass="34542">MAIEMLTYDFVDASAEVGRASLRDHDESIEEFLYNHFKQLVKRVEKGDTPCATFHDDEARALFRNIEKGDEEEFLDGATQLMRRLVGTMDGRTAPGLLVFARFSEGEGTSTAILKLEVVSKFTGVLRQIADGSQSLETVRDVLDSPGNIQKGVITPDRRDDSDVIVGDRLNKAHAADYFVRAFGLTVDARPAEAALSVIQVVSKEIPEATNKVVATLPLIGSGPLDETIEALVQQVPELEPKRQVIEELLREQQRPIRRVDTTAGFKQKITVGSVTITGPATILDSTATIEANPQEGWTVSVTSLSEPVRNYFK</sequence>
<name>A0ABZ1IHS9_9PSEU</name>
<keyword evidence="2" id="KW-1185">Reference proteome</keyword>
<protein>
    <submittedName>
        <fullName evidence="1">Nucleoid-associated protein</fullName>
    </submittedName>
</protein>
<accession>A0ABZ1IHS9</accession>